<dbReference type="InterPro" id="IPR051016">
    <property type="entry name" value="Diverse_Substrate_AcTransf"/>
</dbReference>
<sequence>LIVPLNSTSYQRRRASFVGGLVQFSLVSFAETVGSGIRTKEYEHHRATGFFLNNCSATMATVDGTSASRTVASDSNVIVRQTRREDLPEVIAMIQELAEFEKMPHGPQLTVDDLIRDGGFDGPRSGDGPVFHSFVLEVQRDPQGHANQGQSTSAPSSDPCAASAGPLTRQLIGYAICYYSYSTWQGKSLALEDIYIRPAYRGNGYGKLFFKALAEHARASRCSRLDFHVLSWNPATKFYRRMGAQDLTEAECWHFYRLQKEAMDKLCTE</sequence>
<dbReference type="AlphaFoldDB" id="A0A182J7V4"/>
<dbReference type="CDD" id="cd04301">
    <property type="entry name" value="NAT_SF"/>
    <property type="match status" value="1"/>
</dbReference>
<dbReference type="GO" id="GO:0008080">
    <property type="term" value="F:N-acetyltransferase activity"/>
    <property type="evidence" value="ECO:0007669"/>
    <property type="project" value="TreeGrafter"/>
</dbReference>
<dbReference type="InterPro" id="IPR000182">
    <property type="entry name" value="GNAT_dom"/>
</dbReference>
<dbReference type="PROSITE" id="PS51186">
    <property type="entry name" value="GNAT"/>
    <property type="match status" value="1"/>
</dbReference>
<dbReference type="VEuPathDB" id="VectorBase:AATE013032"/>
<dbReference type="FunFam" id="3.40.630.30:FF:000064">
    <property type="entry name" value="GNAT family acetyltransferase"/>
    <property type="match status" value="1"/>
</dbReference>
<keyword evidence="2" id="KW-0808">Transferase</keyword>
<evidence type="ECO:0000313" key="4">
    <source>
        <dbReference type="EnsemblMetazoa" id="AATE013032-PA.1"/>
    </source>
</evidence>
<dbReference type="PANTHER" id="PTHR10545:SF29">
    <property type="entry name" value="GH14572P-RELATED"/>
    <property type="match status" value="1"/>
</dbReference>
<dbReference type="Gene3D" id="3.40.630.30">
    <property type="match status" value="1"/>
</dbReference>
<evidence type="ECO:0000256" key="1">
    <source>
        <dbReference type="ARBA" id="ARBA00008694"/>
    </source>
</evidence>
<dbReference type="SUPFAM" id="SSF55729">
    <property type="entry name" value="Acyl-CoA N-acyltransferases (Nat)"/>
    <property type="match status" value="1"/>
</dbReference>
<dbReference type="Pfam" id="PF00583">
    <property type="entry name" value="Acetyltransf_1"/>
    <property type="match status" value="1"/>
</dbReference>
<dbReference type="InterPro" id="IPR016181">
    <property type="entry name" value="Acyl_CoA_acyltransferase"/>
</dbReference>
<protein>
    <submittedName>
        <fullName evidence="4">Uncharacterized protein</fullName>
    </submittedName>
</protein>
<proteinExistence type="inferred from homology"/>
<organism evidence="4">
    <name type="scientific">Anopheles atroparvus</name>
    <name type="common">European mosquito</name>
    <dbReference type="NCBI Taxonomy" id="41427"/>
    <lineage>
        <taxon>Eukaryota</taxon>
        <taxon>Metazoa</taxon>
        <taxon>Ecdysozoa</taxon>
        <taxon>Arthropoda</taxon>
        <taxon>Hexapoda</taxon>
        <taxon>Insecta</taxon>
        <taxon>Pterygota</taxon>
        <taxon>Neoptera</taxon>
        <taxon>Endopterygota</taxon>
        <taxon>Diptera</taxon>
        <taxon>Nematocera</taxon>
        <taxon>Culicoidea</taxon>
        <taxon>Culicidae</taxon>
        <taxon>Anophelinae</taxon>
        <taxon>Anopheles</taxon>
    </lineage>
</organism>
<reference evidence="4" key="1">
    <citation type="submission" date="2022-08" db="UniProtKB">
        <authorList>
            <consortium name="EnsemblMetazoa"/>
        </authorList>
    </citation>
    <scope>IDENTIFICATION</scope>
    <source>
        <strain evidence="4">EBRO</strain>
    </source>
</reference>
<comment type="similarity">
    <text evidence="1">Belongs to the acetyltransferase family.</text>
</comment>
<dbReference type="EnsemblMetazoa" id="AATE013032-RA">
    <property type="protein sequence ID" value="AATE013032-PA.1"/>
    <property type="gene ID" value="AATE013032"/>
</dbReference>
<dbReference type="STRING" id="41427.A0A182J7V4"/>
<evidence type="ECO:0000256" key="3">
    <source>
        <dbReference type="ARBA" id="ARBA00023315"/>
    </source>
</evidence>
<evidence type="ECO:0000256" key="2">
    <source>
        <dbReference type="ARBA" id="ARBA00022679"/>
    </source>
</evidence>
<accession>A0A182J7V4</accession>
<name>A0A182J7V4_ANOAO</name>
<keyword evidence="3" id="KW-0012">Acyltransferase</keyword>
<dbReference type="PANTHER" id="PTHR10545">
    <property type="entry name" value="DIAMINE N-ACETYLTRANSFERASE"/>
    <property type="match status" value="1"/>
</dbReference>